<name>A0A1H2L5U1_9PSED</name>
<keyword evidence="1" id="KW-1133">Transmembrane helix</keyword>
<accession>A0A1H2L5U1</accession>
<proteinExistence type="predicted"/>
<feature type="transmembrane region" description="Helical" evidence="1">
    <location>
        <begin position="20"/>
        <end position="37"/>
    </location>
</feature>
<evidence type="ECO:0000313" key="2">
    <source>
        <dbReference type="EMBL" id="SDU76085.1"/>
    </source>
</evidence>
<evidence type="ECO:0000256" key="1">
    <source>
        <dbReference type="SAM" id="Phobius"/>
    </source>
</evidence>
<organism evidence="2 3">
    <name type="scientific">Pseudomonas sihuiensis</name>
    <dbReference type="NCBI Taxonomy" id="1274359"/>
    <lineage>
        <taxon>Bacteria</taxon>
        <taxon>Pseudomonadati</taxon>
        <taxon>Pseudomonadota</taxon>
        <taxon>Gammaproteobacteria</taxon>
        <taxon>Pseudomonadales</taxon>
        <taxon>Pseudomonadaceae</taxon>
        <taxon>Pseudomonas</taxon>
    </lineage>
</organism>
<protein>
    <submittedName>
        <fullName evidence="2">Uncharacterized protein</fullName>
    </submittedName>
</protein>
<keyword evidence="1" id="KW-0472">Membrane</keyword>
<dbReference type="Proteomes" id="UP000198675">
    <property type="component" value="Chromosome I"/>
</dbReference>
<dbReference type="RefSeq" id="WP_157719647.1">
    <property type="nucleotide sequence ID" value="NZ_LT629797.1"/>
</dbReference>
<sequence length="240" mass="26785">MEELLCNWTPTLIVDLVKNVAWPLVVLILGIGLRNRIFEIFRSFFTRNTVSEVIASTSGFSAKFVAAEKQTSEVFESGGSSAMSLPRNMSAAAIRERHQQYGSEFTEYLHEAIVAHLSVLGVADDEKVELLAREVALLQAFAHYADVSKVLFRSQFNLFSIMASNNGCISKEDAFRNFEAVKEVVSGALSEWDLIKFIAFPVSKGLMYEEEGSYRLTTFGSSYVAYMAKNPHLIDELAKL</sequence>
<evidence type="ECO:0000313" key="3">
    <source>
        <dbReference type="Proteomes" id="UP000198675"/>
    </source>
</evidence>
<dbReference type="AlphaFoldDB" id="A0A1H2L5U1"/>
<keyword evidence="3" id="KW-1185">Reference proteome</keyword>
<dbReference type="EMBL" id="LT629797">
    <property type="protein sequence ID" value="SDU76085.1"/>
    <property type="molecule type" value="Genomic_DNA"/>
</dbReference>
<keyword evidence="1" id="KW-0812">Transmembrane</keyword>
<reference evidence="3" key="1">
    <citation type="submission" date="2016-10" db="EMBL/GenBank/DDBJ databases">
        <authorList>
            <person name="Varghese N."/>
            <person name="Submissions S."/>
        </authorList>
    </citation>
    <scope>NUCLEOTIDE SEQUENCE [LARGE SCALE GENOMIC DNA]</scope>
    <source>
        <strain evidence="3">KCTC 32246</strain>
    </source>
</reference>
<gene>
    <name evidence="2" type="ORF">SAMN05216363_0204</name>
</gene>